<feature type="coiled-coil region" evidence="1">
    <location>
        <begin position="65"/>
        <end position="99"/>
    </location>
</feature>
<accession>A0ABR3AIF5</accession>
<protein>
    <submittedName>
        <fullName evidence="3">Meiotic nuclear division protein 1</fullName>
    </submittedName>
</protein>
<dbReference type="Pfam" id="PF03962">
    <property type="entry name" value="Mnd1"/>
    <property type="match status" value="1"/>
</dbReference>
<comment type="caution">
    <text evidence="3">The sequence shown here is derived from an EMBL/GenBank/DDBJ whole genome shotgun (WGS) entry which is preliminary data.</text>
</comment>
<keyword evidence="1" id="KW-0175">Coiled coil</keyword>
<evidence type="ECO:0000313" key="3">
    <source>
        <dbReference type="EMBL" id="KAL0072357.1"/>
    </source>
</evidence>
<keyword evidence="4" id="KW-1185">Reference proteome</keyword>
<name>A0ABR3AIF5_9AGAR</name>
<gene>
    <name evidence="3" type="primary">MND1</name>
    <name evidence="3" type="ORF">AAF712_000120</name>
</gene>
<evidence type="ECO:0000259" key="2">
    <source>
        <dbReference type="Pfam" id="PF03962"/>
    </source>
</evidence>
<dbReference type="InterPro" id="IPR040453">
    <property type="entry name" value="Mnd1_HTH"/>
</dbReference>
<organism evidence="3 4">
    <name type="scientific">Marasmius tenuissimus</name>
    <dbReference type="NCBI Taxonomy" id="585030"/>
    <lineage>
        <taxon>Eukaryota</taxon>
        <taxon>Fungi</taxon>
        <taxon>Dikarya</taxon>
        <taxon>Basidiomycota</taxon>
        <taxon>Agaricomycotina</taxon>
        <taxon>Agaricomycetes</taxon>
        <taxon>Agaricomycetidae</taxon>
        <taxon>Agaricales</taxon>
        <taxon>Marasmiineae</taxon>
        <taxon>Marasmiaceae</taxon>
        <taxon>Marasmius</taxon>
    </lineage>
</organism>
<reference evidence="3 4" key="1">
    <citation type="submission" date="2024-05" db="EMBL/GenBank/DDBJ databases">
        <title>A draft genome resource for the thread blight pathogen Marasmius tenuissimus strain MS-2.</title>
        <authorList>
            <person name="Yulfo-Soto G.E."/>
            <person name="Baruah I.K."/>
            <person name="Amoako-Attah I."/>
            <person name="Bukari Y."/>
            <person name="Meinhardt L.W."/>
            <person name="Bailey B.A."/>
            <person name="Cohen S.P."/>
        </authorList>
    </citation>
    <scope>NUCLEOTIDE SEQUENCE [LARGE SCALE GENOMIC DNA]</scope>
    <source>
        <strain evidence="3 4">MS-2</strain>
    </source>
</reference>
<evidence type="ECO:0000313" key="4">
    <source>
        <dbReference type="Proteomes" id="UP001437256"/>
    </source>
</evidence>
<dbReference type="EMBL" id="JBBXMP010000001">
    <property type="protein sequence ID" value="KAL0072357.1"/>
    <property type="molecule type" value="Genomic_DNA"/>
</dbReference>
<dbReference type="Proteomes" id="UP001437256">
    <property type="component" value="Unassembled WGS sequence"/>
</dbReference>
<proteinExistence type="predicted"/>
<sequence>MKGIVSQSVKEILQSLVDDGLVQADKIGSSNCMFSAFVRWDRYDSASVVFWSFPSQQGALIQNRLSAAKELKATHESQIKEITDAIEKEKASREDTEERKAALATLSEMKREICKLDEELSAYGACDPVKLEETRRAITLAKEAALRWTGTSLFPRPPACVLTSSNPDNFGILLSHFTRQNGAPAEDVRKYLGVEDEYEDIY</sequence>
<feature type="domain" description="Mnd1 HTH" evidence="2">
    <location>
        <begin position="2"/>
        <end position="34"/>
    </location>
</feature>
<evidence type="ECO:0000256" key="1">
    <source>
        <dbReference type="SAM" id="Coils"/>
    </source>
</evidence>